<name>A0A2L0UH63_9MICC</name>
<evidence type="ECO:0000313" key="2">
    <source>
        <dbReference type="EMBL" id="AUZ88594.1"/>
    </source>
</evidence>
<dbReference type="InterPro" id="IPR036390">
    <property type="entry name" value="WH_DNA-bd_sf"/>
</dbReference>
<dbReference type="PANTHER" id="PTHR33164:SF57">
    <property type="entry name" value="MARR-FAMILY TRANSCRIPTIONAL REGULATOR"/>
    <property type="match status" value="1"/>
</dbReference>
<evidence type="ECO:0000259" key="1">
    <source>
        <dbReference type="PROSITE" id="PS50995"/>
    </source>
</evidence>
<dbReference type="CDD" id="cd00090">
    <property type="entry name" value="HTH_ARSR"/>
    <property type="match status" value="1"/>
</dbReference>
<sequence>METAEGRDGGEFDQAIEVLEEQTSVLWRRERTTSHALAKNVHPEMEPAAYGILTLLQREGSLRATDIAASIGVGKPSVSRQLAGLERLGLVSRQLDPYDARSQRVLLTALGEQQLAAAQTGRRTAFTALMRSWAPEDVEKLGVLIARLNSTYTKDTW</sequence>
<dbReference type="InterPro" id="IPR011991">
    <property type="entry name" value="ArsR-like_HTH"/>
</dbReference>
<dbReference type="Gene3D" id="1.10.10.10">
    <property type="entry name" value="Winged helix-like DNA-binding domain superfamily/Winged helix DNA-binding domain"/>
    <property type="match status" value="1"/>
</dbReference>
<dbReference type="SUPFAM" id="SSF46785">
    <property type="entry name" value="Winged helix' DNA-binding domain"/>
    <property type="match status" value="1"/>
</dbReference>
<proteinExistence type="predicted"/>
<dbReference type="Pfam" id="PF12802">
    <property type="entry name" value="MarR_2"/>
    <property type="match status" value="1"/>
</dbReference>
<organism evidence="2 3">
    <name type="scientific">Arthrobacter agilis</name>
    <dbReference type="NCBI Taxonomy" id="37921"/>
    <lineage>
        <taxon>Bacteria</taxon>
        <taxon>Bacillati</taxon>
        <taxon>Actinomycetota</taxon>
        <taxon>Actinomycetes</taxon>
        <taxon>Micrococcales</taxon>
        <taxon>Micrococcaceae</taxon>
        <taxon>Arthrobacter</taxon>
    </lineage>
</organism>
<accession>A0A2L0UH63</accession>
<dbReference type="InterPro" id="IPR000835">
    <property type="entry name" value="HTH_MarR-typ"/>
</dbReference>
<dbReference type="GO" id="GO:0003700">
    <property type="term" value="F:DNA-binding transcription factor activity"/>
    <property type="evidence" value="ECO:0007669"/>
    <property type="project" value="InterPro"/>
</dbReference>
<evidence type="ECO:0000313" key="3">
    <source>
        <dbReference type="Proteomes" id="UP000239187"/>
    </source>
</evidence>
<dbReference type="RefSeq" id="WP_133081394.1">
    <property type="nucleotide sequence ID" value="NZ_CP024915.1"/>
</dbReference>
<dbReference type="SMART" id="SM00347">
    <property type="entry name" value="HTH_MARR"/>
    <property type="match status" value="1"/>
</dbReference>
<dbReference type="InterPro" id="IPR039422">
    <property type="entry name" value="MarR/SlyA-like"/>
</dbReference>
<protein>
    <submittedName>
        <fullName evidence="2">MarR family transcriptional regulator</fullName>
    </submittedName>
</protein>
<reference evidence="2 3" key="1">
    <citation type="submission" date="2017-11" db="EMBL/GenBank/DDBJ databases">
        <title>Draft genome of Arthrobacter agilis strain UMCV2, a plant growth-promoting rhizobacterium and biocontrol capacity of phytopathogenic fungi.</title>
        <authorList>
            <person name="Martinez-Camara R."/>
            <person name="Santoyo G."/>
            <person name="Moreno-Hagelsieb G."/>
            <person name="Valencia-Cantero E."/>
        </authorList>
    </citation>
    <scope>NUCLEOTIDE SEQUENCE [LARGE SCALE GENOMIC DNA]</scope>
    <source>
        <strain evidence="2 3">UMCV2</strain>
    </source>
</reference>
<dbReference type="AlphaFoldDB" id="A0A2L0UH63"/>
<dbReference type="PANTHER" id="PTHR33164">
    <property type="entry name" value="TRANSCRIPTIONAL REGULATOR, MARR FAMILY"/>
    <property type="match status" value="1"/>
</dbReference>
<dbReference type="PROSITE" id="PS50995">
    <property type="entry name" value="HTH_MARR_2"/>
    <property type="match status" value="1"/>
</dbReference>
<dbReference type="PRINTS" id="PR00598">
    <property type="entry name" value="HTHMARR"/>
</dbReference>
<dbReference type="InterPro" id="IPR036388">
    <property type="entry name" value="WH-like_DNA-bd_sf"/>
</dbReference>
<dbReference type="GO" id="GO:0006950">
    <property type="term" value="P:response to stress"/>
    <property type="evidence" value="ECO:0007669"/>
    <property type="project" value="TreeGrafter"/>
</dbReference>
<feature type="domain" description="HTH marR-type" evidence="1">
    <location>
        <begin position="12"/>
        <end position="150"/>
    </location>
</feature>
<gene>
    <name evidence="2" type="ORF">CVO76_13805</name>
</gene>
<dbReference type="EMBL" id="CP024915">
    <property type="protein sequence ID" value="AUZ88594.1"/>
    <property type="molecule type" value="Genomic_DNA"/>
</dbReference>
<dbReference type="Proteomes" id="UP000239187">
    <property type="component" value="Chromosome"/>
</dbReference>